<dbReference type="EC" id="2.1.3.3" evidence="2"/>
<evidence type="ECO:0000256" key="4">
    <source>
        <dbReference type="SAM" id="SignalP"/>
    </source>
</evidence>
<dbReference type="GO" id="GO:0042450">
    <property type="term" value="P:L-arginine biosynthetic process via ornithine"/>
    <property type="evidence" value="ECO:0007669"/>
    <property type="project" value="TreeGrafter"/>
</dbReference>
<feature type="domain" description="Aspartate/ornithine carbamoyltransferase carbamoyl-P binding" evidence="5">
    <location>
        <begin position="43"/>
        <end position="103"/>
    </location>
</feature>
<dbReference type="InterPro" id="IPR006132">
    <property type="entry name" value="Asp/Orn_carbamoyltranf_P-bd"/>
</dbReference>
<dbReference type="SUPFAM" id="SSF53671">
    <property type="entry name" value="Aspartate/ornithine carbamoyltransferase"/>
    <property type="match status" value="1"/>
</dbReference>
<dbReference type="Pfam" id="PF02729">
    <property type="entry name" value="OTCace_N"/>
    <property type="match status" value="1"/>
</dbReference>
<dbReference type="Proteomes" id="UP000472260">
    <property type="component" value="Unassembled WGS sequence"/>
</dbReference>
<keyword evidence="4" id="KW-0732">Signal</keyword>
<comment type="similarity">
    <text evidence="1">Belongs to the aspartate/ornithine carbamoyltransferase superfamily. OTCase family.</text>
</comment>
<dbReference type="PANTHER" id="PTHR45753:SF3">
    <property type="entry name" value="ORNITHINE TRANSCARBAMYLASE, MITOCHONDRIAL"/>
    <property type="match status" value="1"/>
</dbReference>
<accession>A0A671PGW4</accession>
<evidence type="ECO:0000256" key="3">
    <source>
        <dbReference type="ARBA" id="ARBA00022679"/>
    </source>
</evidence>
<dbReference type="Ensembl" id="ENSSANT00000062012.1">
    <property type="protein sequence ID" value="ENSSANP00000058281.1"/>
    <property type="gene ID" value="ENSSANG00000029170.1"/>
</dbReference>
<keyword evidence="7" id="KW-1185">Reference proteome</keyword>
<organism evidence="6 7">
    <name type="scientific">Sinocyclocheilus anshuiensis</name>
    <dbReference type="NCBI Taxonomy" id="1608454"/>
    <lineage>
        <taxon>Eukaryota</taxon>
        <taxon>Metazoa</taxon>
        <taxon>Chordata</taxon>
        <taxon>Craniata</taxon>
        <taxon>Vertebrata</taxon>
        <taxon>Euteleostomi</taxon>
        <taxon>Actinopterygii</taxon>
        <taxon>Neopterygii</taxon>
        <taxon>Teleostei</taxon>
        <taxon>Ostariophysi</taxon>
        <taxon>Cypriniformes</taxon>
        <taxon>Cyprinidae</taxon>
        <taxon>Cyprininae</taxon>
        <taxon>Sinocyclocheilus</taxon>
    </lineage>
</organism>
<evidence type="ECO:0000259" key="5">
    <source>
        <dbReference type="Pfam" id="PF02729"/>
    </source>
</evidence>
<reference evidence="6" key="1">
    <citation type="submission" date="2025-08" db="UniProtKB">
        <authorList>
            <consortium name="Ensembl"/>
        </authorList>
    </citation>
    <scope>IDENTIFICATION</scope>
</reference>
<dbReference type="GO" id="GO:0004585">
    <property type="term" value="F:ornithine carbamoyltransferase activity"/>
    <property type="evidence" value="ECO:0007669"/>
    <property type="project" value="UniProtKB-EC"/>
</dbReference>
<dbReference type="GO" id="GO:0019240">
    <property type="term" value="P:citrulline biosynthetic process"/>
    <property type="evidence" value="ECO:0007669"/>
    <property type="project" value="TreeGrafter"/>
</dbReference>
<dbReference type="GO" id="GO:0016597">
    <property type="term" value="F:amino acid binding"/>
    <property type="evidence" value="ECO:0007669"/>
    <property type="project" value="InterPro"/>
</dbReference>
<dbReference type="Gene3D" id="3.40.50.1370">
    <property type="entry name" value="Aspartate/ornithine carbamoyltransferase"/>
    <property type="match status" value="1"/>
</dbReference>
<evidence type="ECO:0000256" key="1">
    <source>
        <dbReference type="ARBA" id="ARBA00007805"/>
    </source>
</evidence>
<name>A0A671PGW4_9TELE</name>
<evidence type="ECO:0000256" key="2">
    <source>
        <dbReference type="ARBA" id="ARBA00013007"/>
    </source>
</evidence>
<dbReference type="PANTHER" id="PTHR45753">
    <property type="entry name" value="ORNITHINE CARBAMOYLTRANSFERASE, MITOCHONDRIAL"/>
    <property type="match status" value="1"/>
</dbReference>
<reference evidence="6" key="2">
    <citation type="submission" date="2025-09" db="UniProtKB">
        <authorList>
            <consortium name="Ensembl"/>
        </authorList>
    </citation>
    <scope>IDENTIFICATION</scope>
</reference>
<dbReference type="AlphaFoldDB" id="A0A671PGW4"/>
<feature type="chain" id="PRO_5025573816" description="ornithine carbamoyltransferase" evidence="4">
    <location>
        <begin position="23"/>
        <end position="136"/>
    </location>
</feature>
<dbReference type="PROSITE" id="PS00097">
    <property type="entry name" value="CARBAMOYLTRANSFERASE"/>
    <property type="match status" value="1"/>
</dbReference>
<dbReference type="InterPro" id="IPR036901">
    <property type="entry name" value="Asp/Orn_carbamoylTrfase_sf"/>
</dbReference>
<proteinExistence type="inferred from homology"/>
<protein>
    <recommendedName>
        <fullName evidence="2">ornithine carbamoyltransferase</fullName>
        <ecNumber evidence="2">2.1.3.3</ecNumber>
    </recommendedName>
</protein>
<dbReference type="InterPro" id="IPR006130">
    <property type="entry name" value="Asp/Orn_carbamoylTrfase"/>
</dbReference>
<evidence type="ECO:0000313" key="6">
    <source>
        <dbReference type="Ensembl" id="ENSSANP00000058281.1"/>
    </source>
</evidence>
<dbReference type="GO" id="GO:0005739">
    <property type="term" value="C:mitochondrion"/>
    <property type="evidence" value="ECO:0007669"/>
    <property type="project" value="TreeGrafter"/>
</dbReference>
<sequence>MFVFEFYFFLLLCSRNFPSVSCVFHVHRVGKAALDSVNLKGHSFLTLKDFNAEEIKHILWVSADLKNRISTGYVPLLQGKSTAMIFEKRSTRTRMSTETGAIQSLSLCQSKSGHTQGSPLSDLFYICIHNYSNVVF</sequence>
<keyword evidence="3" id="KW-0808">Transferase</keyword>
<feature type="signal peptide" evidence="4">
    <location>
        <begin position="1"/>
        <end position="22"/>
    </location>
</feature>
<evidence type="ECO:0000313" key="7">
    <source>
        <dbReference type="Proteomes" id="UP000472260"/>
    </source>
</evidence>